<evidence type="ECO:0000259" key="6">
    <source>
        <dbReference type="SMART" id="SM00385"/>
    </source>
</evidence>
<comment type="similarity">
    <text evidence="4">Belongs to the cyclin family.</text>
</comment>
<evidence type="ECO:0000256" key="5">
    <source>
        <dbReference type="SAM" id="MobiDB-lite"/>
    </source>
</evidence>
<sequence length="305" mass="35700">MNRSFIASDENSNRFHTKRTRTTTPVPHRQPLQPLTSSFNSLSSTTDDLNPLQLGYYAPEIYENLFNSECSFLANPEYMNFHTDINYKMRAILIDWLVSVHLKFKFSPETLYLTVNIIDRYLEKKKIKKQFLQLAGVSAFLIASKYEDISPPAISDLVYVTDKAYTKEQIVEMEEDILVTIEYQLVVPSSWRFFERLSKITQMEETDIHFGRFLLELCLVEYHMLRYRPSVIAASAVYLTRKMFKVEPAWTQNLQRISRVDENQLRDCSRDILVVFQAASIHTLTGVKDKFSRKEYLEVAKIRTS</sequence>
<dbReference type="PANTHER" id="PTHR10177">
    <property type="entry name" value="CYCLINS"/>
    <property type="match status" value="1"/>
</dbReference>
<accession>A0AAU9JLS4</accession>
<feature type="region of interest" description="Disordered" evidence="5">
    <location>
        <begin position="1"/>
        <end position="30"/>
    </location>
</feature>
<dbReference type="InterPro" id="IPR036915">
    <property type="entry name" value="Cyclin-like_sf"/>
</dbReference>
<evidence type="ECO:0000313" key="9">
    <source>
        <dbReference type="Proteomes" id="UP001162131"/>
    </source>
</evidence>
<dbReference type="EMBL" id="CAJZBQ010000040">
    <property type="protein sequence ID" value="CAG9326044.1"/>
    <property type="molecule type" value="Genomic_DNA"/>
</dbReference>
<proteinExistence type="inferred from homology"/>
<protein>
    <recommendedName>
        <fullName evidence="10">Cyclin N-terminal domain-containing protein</fullName>
    </recommendedName>
</protein>
<dbReference type="InterPro" id="IPR046965">
    <property type="entry name" value="Cyclin_A/B-like"/>
</dbReference>
<dbReference type="SMART" id="SM01332">
    <property type="entry name" value="Cyclin_C"/>
    <property type="match status" value="1"/>
</dbReference>
<evidence type="ECO:0000256" key="2">
    <source>
        <dbReference type="ARBA" id="ARBA00023127"/>
    </source>
</evidence>
<evidence type="ECO:0000259" key="7">
    <source>
        <dbReference type="SMART" id="SM01332"/>
    </source>
</evidence>
<name>A0AAU9JLS4_9CILI</name>
<keyword evidence="3" id="KW-0131">Cell cycle</keyword>
<keyword evidence="2 4" id="KW-0195">Cyclin</keyword>
<comment type="caution">
    <text evidence="8">The sequence shown here is derived from an EMBL/GenBank/DDBJ whole genome shotgun (WGS) entry which is preliminary data.</text>
</comment>
<dbReference type="InterPro" id="IPR048258">
    <property type="entry name" value="Cyclins_cyclin-box"/>
</dbReference>
<dbReference type="CDD" id="cd20507">
    <property type="entry name" value="CYCLIN_CCNB1-like_rpt1"/>
    <property type="match status" value="1"/>
</dbReference>
<dbReference type="Pfam" id="PF00134">
    <property type="entry name" value="Cyclin_N"/>
    <property type="match status" value="1"/>
</dbReference>
<keyword evidence="9" id="KW-1185">Reference proteome</keyword>
<evidence type="ECO:0008006" key="10">
    <source>
        <dbReference type="Google" id="ProtNLM"/>
    </source>
</evidence>
<evidence type="ECO:0000313" key="8">
    <source>
        <dbReference type="EMBL" id="CAG9326044.1"/>
    </source>
</evidence>
<dbReference type="Pfam" id="PF02984">
    <property type="entry name" value="Cyclin_C"/>
    <property type="match status" value="1"/>
</dbReference>
<evidence type="ECO:0000256" key="3">
    <source>
        <dbReference type="ARBA" id="ARBA00023306"/>
    </source>
</evidence>
<dbReference type="GO" id="GO:0044772">
    <property type="term" value="P:mitotic cell cycle phase transition"/>
    <property type="evidence" value="ECO:0007669"/>
    <property type="project" value="InterPro"/>
</dbReference>
<dbReference type="SUPFAM" id="SSF47954">
    <property type="entry name" value="Cyclin-like"/>
    <property type="match status" value="2"/>
</dbReference>
<dbReference type="InterPro" id="IPR013763">
    <property type="entry name" value="Cyclin-like_dom"/>
</dbReference>
<dbReference type="SMART" id="SM00385">
    <property type="entry name" value="CYCLIN"/>
    <property type="match status" value="2"/>
</dbReference>
<dbReference type="FunFam" id="1.10.472.10:FF:000001">
    <property type="entry name" value="G2/mitotic-specific cyclin"/>
    <property type="match status" value="1"/>
</dbReference>
<dbReference type="InterPro" id="IPR039361">
    <property type="entry name" value="Cyclin"/>
</dbReference>
<dbReference type="PROSITE" id="PS00292">
    <property type="entry name" value="CYCLINS"/>
    <property type="match status" value="1"/>
</dbReference>
<gene>
    <name evidence="8" type="ORF">BSTOLATCC_MIC40485</name>
</gene>
<dbReference type="GO" id="GO:0051301">
    <property type="term" value="P:cell division"/>
    <property type="evidence" value="ECO:0007669"/>
    <property type="project" value="UniProtKB-KW"/>
</dbReference>
<evidence type="ECO:0000256" key="4">
    <source>
        <dbReference type="RuleBase" id="RU000383"/>
    </source>
</evidence>
<feature type="domain" description="Cyclin-like" evidence="6">
    <location>
        <begin position="192"/>
        <end position="274"/>
    </location>
</feature>
<feature type="domain" description="Cyclin C-terminal" evidence="7">
    <location>
        <begin position="188"/>
        <end position="305"/>
    </location>
</feature>
<dbReference type="InterPro" id="IPR006671">
    <property type="entry name" value="Cyclin_N"/>
</dbReference>
<dbReference type="GO" id="GO:0016538">
    <property type="term" value="F:cyclin-dependent protein serine/threonine kinase regulator activity"/>
    <property type="evidence" value="ECO:0007669"/>
    <property type="project" value="InterPro"/>
</dbReference>
<dbReference type="AlphaFoldDB" id="A0AAU9JLS4"/>
<evidence type="ECO:0000256" key="1">
    <source>
        <dbReference type="ARBA" id="ARBA00022618"/>
    </source>
</evidence>
<dbReference type="PIRSF" id="PIRSF001771">
    <property type="entry name" value="Cyclin_A_B_D_E"/>
    <property type="match status" value="1"/>
</dbReference>
<dbReference type="InterPro" id="IPR004367">
    <property type="entry name" value="Cyclin_C-dom"/>
</dbReference>
<reference evidence="8" key="1">
    <citation type="submission" date="2021-09" db="EMBL/GenBank/DDBJ databases">
        <authorList>
            <consortium name="AG Swart"/>
            <person name="Singh M."/>
            <person name="Singh A."/>
            <person name="Seah K."/>
            <person name="Emmerich C."/>
        </authorList>
    </citation>
    <scope>NUCLEOTIDE SEQUENCE</scope>
    <source>
        <strain evidence="8">ATCC30299</strain>
    </source>
</reference>
<keyword evidence="1" id="KW-0132">Cell division</keyword>
<dbReference type="Gene3D" id="1.10.472.10">
    <property type="entry name" value="Cyclin-like"/>
    <property type="match status" value="2"/>
</dbReference>
<organism evidence="8 9">
    <name type="scientific">Blepharisma stoltei</name>
    <dbReference type="NCBI Taxonomy" id="1481888"/>
    <lineage>
        <taxon>Eukaryota</taxon>
        <taxon>Sar</taxon>
        <taxon>Alveolata</taxon>
        <taxon>Ciliophora</taxon>
        <taxon>Postciliodesmatophora</taxon>
        <taxon>Heterotrichea</taxon>
        <taxon>Heterotrichida</taxon>
        <taxon>Blepharismidae</taxon>
        <taxon>Blepharisma</taxon>
    </lineage>
</organism>
<feature type="domain" description="Cyclin-like" evidence="6">
    <location>
        <begin position="95"/>
        <end position="179"/>
    </location>
</feature>
<dbReference type="Proteomes" id="UP001162131">
    <property type="component" value="Unassembled WGS sequence"/>
</dbReference>